<dbReference type="PANTHER" id="PTHR14224:SF27">
    <property type="entry name" value="LEUCINE-RICH REPEAT-CONTAINING PROTEIN 14B"/>
    <property type="match status" value="1"/>
</dbReference>
<evidence type="ECO:0000313" key="9">
    <source>
        <dbReference type="Proteomes" id="UP000438429"/>
    </source>
</evidence>
<dbReference type="GO" id="GO:0008270">
    <property type="term" value="F:zinc ion binding"/>
    <property type="evidence" value="ECO:0007669"/>
    <property type="project" value="UniProtKB-KW"/>
</dbReference>
<gene>
    <name evidence="8" type="ORF">F2P81_023644</name>
</gene>
<evidence type="ECO:0000259" key="7">
    <source>
        <dbReference type="PROSITE" id="PS50114"/>
    </source>
</evidence>
<evidence type="ECO:0000256" key="2">
    <source>
        <dbReference type="ARBA" id="ARBA00022614"/>
    </source>
</evidence>
<reference evidence="8 9" key="1">
    <citation type="submission" date="2019-06" db="EMBL/GenBank/DDBJ databases">
        <title>Draft genomes of female and male turbot (Scophthalmus maximus).</title>
        <authorList>
            <person name="Xu H."/>
            <person name="Xu X.-W."/>
            <person name="Shao C."/>
            <person name="Chen S."/>
        </authorList>
    </citation>
    <scope>NUCLEOTIDE SEQUENCE [LARGE SCALE GENOMIC DNA]</scope>
    <source>
        <strain evidence="8">Ysfricsl-2016a</strain>
        <tissue evidence="8">Blood</tissue>
    </source>
</reference>
<feature type="compositionally biased region" description="Low complexity" evidence="6">
    <location>
        <begin position="50"/>
        <end position="60"/>
    </location>
</feature>
<evidence type="ECO:0000313" key="8">
    <source>
        <dbReference type="EMBL" id="KAF0024842.1"/>
    </source>
</evidence>
<proteinExistence type="inferred from homology"/>
<evidence type="ECO:0000256" key="1">
    <source>
        <dbReference type="ARBA" id="ARBA00009552"/>
    </source>
</evidence>
<keyword evidence="5" id="KW-0863">Zinc-finger</keyword>
<keyword evidence="5" id="KW-0862">Zinc</keyword>
<keyword evidence="2" id="KW-0433">Leucine-rich repeat</keyword>
<dbReference type="PROSITE" id="PS50114">
    <property type="entry name" value="GATA_ZN_FINGER_2"/>
    <property type="match status" value="1"/>
</dbReference>
<comment type="caution">
    <text evidence="8">The sequence shown here is derived from an EMBL/GenBank/DDBJ whole genome shotgun (WGS) entry which is preliminary data.</text>
</comment>
<evidence type="ECO:0000256" key="5">
    <source>
        <dbReference type="PROSITE-ProRule" id="PRU00094"/>
    </source>
</evidence>
<protein>
    <recommendedName>
        <fullName evidence="4">Leucine-rich repeat-containing protein 14B</fullName>
    </recommendedName>
</protein>
<comment type="similarity">
    <text evidence="1">Belongs to the PRAME family. LRRC14 subfamily.</text>
</comment>
<accession>A0A6A4S080</accession>
<dbReference type="EMBL" id="VEVO01000021">
    <property type="protein sequence ID" value="KAF0024842.1"/>
    <property type="molecule type" value="Genomic_DNA"/>
</dbReference>
<dbReference type="Gene3D" id="3.80.10.10">
    <property type="entry name" value="Ribonuclease Inhibitor"/>
    <property type="match status" value="1"/>
</dbReference>
<feature type="domain" description="GATA-type" evidence="7">
    <location>
        <begin position="9"/>
        <end position="33"/>
    </location>
</feature>
<dbReference type="PANTHER" id="PTHR14224">
    <property type="entry name" value="SIMILAR TO PREFERENTIALLY EXPRESSED ANTIGEN IN MELANOMA-LIKE 3"/>
    <property type="match status" value="1"/>
</dbReference>
<dbReference type="InterPro" id="IPR000679">
    <property type="entry name" value="Znf_GATA"/>
</dbReference>
<sequence>MPLGLKPCCAVCKTNSSSMWKKGNQGEILCNNCTGKSGGGGGGGGGGASGPSLSSSTLPSNGGGKQTKQESHRRSARLRSTKYKAPASEKKVSTKGKGRRHIFKLKNPIKAPESVATIITSESVFNKGVYYQTGDVIRVIDEEDGRPYYAQIRGFVQDQYCEKSAALTWLIPTQASPKDHFDPGTYIVDSHASHSLFSVRTAPRRRQSPEGDSLTSSVLTCQGELEHIHKSKLTENLYVELAENKSERNCNLQLVLPPRKTRDKDKSSHFQVMKKKKSQAGDAQCDVVLADNSQRESVFTLYNCDNSGKVTKEVACFPVCSISVQSVPSEQEQRASQEAGSPVRKLYCVDENIERRNHYLDLAGIENYTSKFDNSEGFVRTGPVALENLNCLSFNLYPLLFKACYLHEQADVMHALVRTWPLAELNLQWLLGKTADCQVDLTSRTCRLCLEGILTGLKDYALSPQSTYAKCLRVVDLTALKDVEHQDCPCRSTLGRWARTHLLTQMCYETMVAMQADDVSRSAFEVSIDVRLNGFVTGRNYEVVAQAFLLLRFCPLKLRFVGFRGDSLSLKQLFYVLRLAQPESITKLEVVHNVPLEAPHLEVLLSRVDFPKLQSLTLPAGALDVRRLGSDDDDLFATIGKLLAQLSSLTELYVGFSTLTGHLRRLLSPLNTPLQCLELANTCLTRVDMTYLANSLHSEAMVRLDLSGHDIFVTFSTSFHKLLSRCSATLASLALEECNIEDEHMDAFTNALASCQALEELKLLGNPLTSAALRRLFSVLSVGFTKLRYIEVPVPRECYPGDVTFPLDESVLLRYNRELFQEVKGQLMGILEGGGKGSVTVCTPLTGAYDPDINETSNELGVSMLKSLNSVVGNFIGAINDVDDRRSQAQKDD</sequence>
<dbReference type="AlphaFoldDB" id="A0A6A4S080"/>
<evidence type="ECO:0000256" key="6">
    <source>
        <dbReference type="SAM" id="MobiDB-lite"/>
    </source>
</evidence>
<dbReference type="FunFam" id="3.80.10.10:FF:000313">
    <property type="entry name" value="Leucine rich repeat containing 14B"/>
    <property type="match status" value="1"/>
</dbReference>
<feature type="compositionally biased region" description="Gly residues" evidence="6">
    <location>
        <begin position="40"/>
        <end position="49"/>
    </location>
</feature>
<dbReference type="SUPFAM" id="SSF57716">
    <property type="entry name" value="Glucocorticoid receptor-like (DNA-binding domain)"/>
    <property type="match status" value="1"/>
</dbReference>
<keyword evidence="5" id="KW-0479">Metal-binding</keyword>
<dbReference type="SUPFAM" id="SSF52047">
    <property type="entry name" value="RNI-like"/>
    <property type="match status" value="1"/>
</dbReference>
<organism evidence="8 9">
    <name type="scientific">Scophthalmus maximus</name>
    <name type="common">Turbot</name>
    <name type="synonym">Psetta maxima</name>
    <dbReference type="NCBI Taxonomy" id="52904"/>
    <lineage>
        <taxon>Eukaryota</taxon>
        <taxon>Metazoa</taxon>
        <taxon>Chordata</taxon>
        <taxon>Craniata</taxon>
        <taxon>Vertebrata</taxon>
        <taxon>Euteleostomi</taxon>
        <taxon>Actinopterygii</taxon>
        <taxon>Neopterygii</taxon>
        <taxon>Teleostei</taxon>
        <taxon>Neoteleostei</taxon>
        <taxon>Acanthomorphata</taxon>
        <taxon>Carangaria</taxon>
        <taxon>Pleuronectiformes</taxon>
        <taxon>Pleuronectoidei</taxon>
        <taxon>Scophthalmidae</taxon>
        <taxon>Scophthalmus</taxon>
    </lineage>
</organism>
<keyword evidence="3" id="KW-0677">Repeat</keyword>
<dbReference type="GO" id="GO:0043565">
    <property type="term" value="F:sequence-specific DNA binding"/>
    <property type="evidence" value="ECO:0007669"/>
    <property type="project" value="InterPro"/>
</dbReference>
<name>A0A6A4S080_SCOMX</name>
<evidence type="ECO:0000256" key="3">
    <source>
        <dbReference type="ARBA" id="ARBA00022737"/>
    </source>
</evidence>
<dbReference type="GO" id="GO:0006355">
    <property type="term" value="P:regulation of DNA-templated transcription"/>
    <property type="evidence" value="ECO:0007669"/>
    <property type="project" value="InterPro"/>
</dbReference>
<dbReference type="GO" id="GO:0005737">
    <property type="term" value="C:cytoplasm"/>
    <property type="evidence" value="ECO:0007669"/>
    <property type="project" value="TreeGrafter"/>
</dbReference>
<dbReference type="InterPro" id="IPR032675">
    <property type="entry name" value="LRR_dom_sf"/>
</dbReference>
<dbReference type="InterPro" id="IPR050694">
    <property type="entry name" value="LRRC14/PRAME"/>
</dbReference>
<feature type="region of interest" description="Disordered" evidence="6">
    <location>
        <begin position="40"/>
        <end position="101"/>
    </location>
</feature>
<dbReference type="Proteomes" id="UP000438429">
    <property type="component" value="Unassembled WGS sequence"/>
</dbReference>
<evidence type="ECO:0000256" key="4">
    <source>
        <dbReference type="ARBA" id="ARBA00067566"/>
    </source>
</evidence>